<accession>A0A919TIH5</accession>
<protein>
    <recommendedName>
        <fullName evidence="2">Type VII secretion system protein EccE domain-containing protein</fullName>
    </recommendedName>
</protein>
<comment type="caution">
    <text evidence="3">The sequence shown here is derived from an EMBL/GenBank/DDBJ whole genome shotgun (WGS) entry which is preliminary data.</text>
</comment>
<reference evidence="3" key="1">
    <citation type="submission" date="2021-01" db="EMBL/GenBank/DDBJ databases">
        <title>Whole genome shotgun sequence of Actinoplanes siamensis NBRC 109076.</title>
        <authorList>
            <person name="Komaki H."/>
            <person name="Tamura T."/>
        </authorList>
    </citation>
    <scope>NUCLEOTIDE SEQUENCE</scope>
    <source>
        <strain evidence="3">NBRC 109076</strain>
    </source>
</reference>
<keyword evidence="4" id="KW-1185">Reference proteome</keyword>
<dbReference type="Pfam" id="PF11203">
    <property type="entry name" value="EccE"/>
    <property type="match status" value="1"/>
</dbReference>
<dbReference type="AlphaFoldDB" id="A0A919TIH5"/>
<organism evidence="3 4">
    <name type="scientific">Actinoplanes siamensis</name>
    <dbReference type="NCBI Taxonomy" id="1223317"/>
    <lineage>
        <taxon>Bacteria</taxon>
        <taxon>Bacillati</taxon>
        <taxon>Actinomycetota</taxon>
        <taxon>Actinomycetes</taxon>
        <taxon>Micromonosporales</taxon>
        <taxon>Micromonosporaceae</taxon>
        <taxon>Actinoplanes</taxon>
    </lineage>
</organism>
<feature type="region of interest" description="Disordered" evidence="1">
    <location>
        <begin position="1"/>
        <end position="108"/>
    </location>
</feature>
<gene>
    <name evidence="3" type="ORF">Asi03nite_20290</name>
</gene>
<evidence type="ECO:0000313" key="4">
    <source>
        <dbReference type="Proteomes" id="UP000629619"/>
    </source>
</evidence>
<dbReference type="Proteomes" id="UP000629619">
    <property type="component" value="Unassembled WGS sequence"/>
</dbReference>
<evidence type="ECO:0000256" key="1">
    <source>
        <dbReference type="SAM" id="MobiDB-lite"/>
    </source>
</evidence>
<feature type="compositionally biased region" description="Low complexity" evidence="1">
    <location>
        <begin position="35"/>
        <end position="72"/>
    </location>
</feature>
<sequence length="499" mass="50840">MGGRLVVNPGDGYPPASQPLFPPAGAAQPIPPQAGQPQTTGLPQAAGPAGAFGAPQQAGVPQQAHAAAAATPLRRPGTQARGSVPVPTSGVPPRPAPPSSPADASTDAGVRAIPRRGQVGPLSLTQIVIAELAVLATVAAATQGLIPGLVTGVPGLVLIGIFFARQRGRWWLEHRQVARGHARRRAAALETGAGPVLAALRTIAPGLAVRDLTSQDGARAGVARDEAGWFSVLALAPAAPVHHDAAPIPLDALVGVLAATEQPGVVLELVTHTVPAPSPDVHAASPAGSSYRQLVESLSPQPVPAHRESTISVRVDARVLAEALHDHTADLEAAALVAGLGRKVATSLRRIGIGCRVLDAGELLAVLARSCDVEAGSLAEGSQVDEEWTHWRSARLVHRTYWLKTWPASAGEIGSLFAWAATAPTAQTSVALVLNAAADGDDVAVRAFIRLATRPDADLGALDRVLVEGVRRVGAELQPLDGEHGPAAYATAPTGGGAG</sequence>
<evidence type="ECO:0000313" key="3">
    <source>
        <dbReference type="EMBL" id="GIF04491.1"/>
    </source>
</evidence>
<proteinExistence type="predicted"/>
<name>A0A919TIH5_9ACTN</name>
<evidence type="ECO:0000259" key="2">
    <source>
        <dbReference type="Pfam" id="PF11203"/>
    </source>
</evidence>
<feature type="compositionally biased region" description="Pro residues" evidence="1">
    <location>
        <begin position="90"/>
        <end position="100"/>
    </location>
</feature>
<dbReference type="InterPro" id="IPR050051">
    <property type="entry name" value="EccE_dom"/>
</dbReference>
<dbReference type="EMBL" id="BOMW01000019">
    <property type="protein sequence ID" value="GIF04491.1"/>
    <property type="molecule type" value="Genomic_DNA"/>
</dbReference>
<feature type="domain" description="Type VII secretion system protein EccE" evidence="2">
    <location>
        <begin position="304"/>
        <end position="403"/>
    </location>
</feature>